<evidence type="ECO:0000256" key="2">
    <source>
        <dbReference type="ARBA" id="ARBA00023002"/>
    </source>
</evidence>
<sequence length="275" mass="29761">MESIAIVQRGKAFAQEKVTLPPLKEHQVYVKVEYAAFNPTDRLALDVNAFGDGAVLGCDFAGTVAEAHPSVTRLQTGDSVAGFVWGATVGYFAIQLAKLYNIEVATTCSPRSFEKVRQAGATHVFDYNDKDVIAKIKHALPNLENVFDTVGNETSSATAAGAISGTEGLLCTVRPGKANTQDVPSYVKVTEVFVFTAFPTEHTYRGKAHWPVKMEDHKISAEFHGQLKDLLDIGSLKPPPIRSMGQLSSSTVEEAMDLNRQGRISGEKLVFDGLS</sequence>
<dbReference type="CDD" id="cd08249">
    <property type="entry name" value="enoyl_reductase_like"/>
    <property type="match status" value="1"/>
</dbReference>
<organism evidence="4 5">
    <name type="scientific">Fusarium irregulare</name>
    <dbReference type="NCBI Taxonomy" id="2494466"/>
    <lineage>
        <taxon>Eukaryota</taxon>
        <taxon>Fungi</taxon>
        <taxon>Dikarya</taxon>
        <taxon>Ascomycota</taxon>
        <taxon>Pezizomycotina</taxon>
        <taxon>Sordariomycetes</taxon>
        <taxon>Hypocreomycetidae</taxon>
        <taxon>Hypocreales</taxon>
        <taxon>Nectriaceae</taxon>
        <taxon>Fusarium</taxon>
        <taxon>Fusarium incarnatum-equiseti species complex</taxon>
    </lineage>
</organism>
<accession>A0A9W8UBR1</accession>
<gene>
    <name evidence="4" type="ORF">NW766_004386</name>
</gene>
<dbReference type="Pfam" id="PF00107">
    <property type="entry name" value="ADH_zinc_N"/>
    <property type="match status" value="1"/>
</dbReference>
<keyword evidence="5" id="KW-1185">Reference proteome</keyword>
<dbReference type="PANTHER" id="PTHR45348:SF2">
    <property type="entry name" value="ZINC-TYPE ALCOHOL DEHYDROGENASE-LIKE PROTEIN C2E1P3.01"/>
    <property type="match status" value="1"/>
</dbReference>
<dbReference type="Pfam" id="PF08240">
    <property type="entry name" value="ADH_N"/>
    <property type="match status" value="1"/>
</dbReference>
<dbReference type="InterPro" id="IPR047122">
    <property type="entry name" value="Trans-enoyl_RdTase-like"/>
</dbReference>
<name>A0A9W8UBR1_9HYPO</name>
<dbReference type="SUPFAM" id="SSF50129">
    <property type="entry name" value="GroES-like"/>
    <property type="match status" value="1"/>
</dbReference>
<evidence type="ECO:0000259" key="3">
    <source>
        <dbReference type="SMART" id="SM00829"/>
    </source>
</evidence>
<dbReference type="EMBL" id="JAPDHF010000006">
    <property type="protein sequence ID" value="KAJ4016195.1"/>
    <property type="molecule type" value="Genomic_DNA"/>
</dbReference>
<dbReference type="AlphaFoldDB" id="A0A9W8UBR1"/>
<dbReference type="InterPro" id="IPR011032">
    <property type="entry name" value="GroES-like_sf"/>
</dbReference>
<dbReference type="InterPro" id="IPR020843">
    <property type="entry name" value="ER"/>
</dbReference>
<evidence type="ECO:0000313" key="5">
    <source>
        <dbReference type="Proteomes" id="UP001152130"/>
    </source>
</evidence>
<comment type="similarity">
    <text evidence="1">Belongs to the zinc-containing alcohol dehydrogenase family.</text>
</comment>
<dbReference type="Proteomes" id="UP001152130">
    <property type="component" value="Unassembled WGS sequence"/>
</dbReference>
<evidence type="ECO:0000256" key="1">
    <source>
        <dbReference type="ARBA" id="ARBA00008072"/>
    </source>
</evidence>
<keyword evidence="2" id="KW-0560">Oxidoreductase</keyword>
<protein>
    <recommendedName>
        <fullName evidence="3">Enoyl reductase (ER) domain-containing protein</fullName>
    </recommendedName>
</protein>
<dbReference type="InterPro" id="IPR013149">
    <property type="entry name" value="ADH-like_C"/>
</dbReference>
<feature type="domain" description="Enoyl reductase (ER)" evidence="3">
    <location>
        <begin position="10"/>
        <end position="271"/>
    </location>
</feature>
<dbReference type="InterPro" id="IPR036291">
    <property type="entry name" value="NAD(P)-bd_dom_sf"/>
</dbReference>
<reference evidence="4" key="1">
    <citation type="submission" date="2022-10" db="EMBL/GenBank/DDBJ databases">
        <title>Fusarium specimens isolated from Avocado Roots.</title>
        <authorList>
            <person name="Stajich J."/>
            <person name="Roper C."/>
            <person name="Heimlech-Rivalta G."/>
        </authorList>
    </citation>
    <scope>NUCLEOTIDE SEQUENCE</scope>
    <source>
        <strain evidence="4">CF00143</strain>
    </source>
</reference>
<dbReference type="GO" id="GO:0016651">
    <property type="term" value="F:oxidoreductase activity, acting on NAD(P)H"/>
    <property type="evidence" value="ECO:0007669"/>
    <property type="project" value="InterPro"/>
</dbReference>
<comment type="caution">
    <text evidence="4">The sequence shown here is derived from an EMBL/GenBank/DDBJ whole genome shotgun (WGS) entry which is preliminary data.</text>
</comment>
<proteinExistence type="inferred from homology"/>
<dbReference type="InterPro" id="IPR013154">
    <property type="entry name" value="ADH-like_N"/>
</dbReference>
<evidence type="ECO:0000313" key="4">
    <source>
        <dbReference type="EMBL" id="KAJ4016195.1"/>
    </source>
</evidence>
<dbReference type="SUPFAM" id="SSF51735">
    <property type="entry name" value="NAD(P)-binding Rossmann-fold domains"/>
    <property type="match status" value="1"/>
</dbReference>
<dbReference type="Gene3D" id="3.40.50.720">
    <property type="entry name" value="NAD(P)-binding Rossmann-like Domain"/>
    <property type="match status" value="1"/>
</dbReference>
<dbReference type="SMART" id="SM00829">
    <property type="entry name" value="PKS_ER"/>
    <property type="match status" value="1"/>
</dbReference>
<dbReference type="PANTHER" id="PTHR45348">
    <property type="entry name" value="HYPOTHETICAL OXIDOREDUCTASE (EUROFUNG)"/>
    <property type="match status" value="1"/>
</dbReference>